<dbReference type="Proteomes" id="UP001637994">
    <property type="component" value="Unassembled WGS sequence"/>
</dbReference>
<dbReference type="Pfam" id="PF14066">
    <property type="entry name" value="DUF4256"/>
    <property type="match status" value="1"/>
</dbReference>
<organism evidence="1 2">
    <name type="scientific">Anaerococcus kampingae</name>
    <dbReference type="NCBI Taxonomy" id="3115614"/>
    <lineage>
        <taxon>Bacteria</taxon>
        <taxon>Bacillati</taxon>
        <taxon>Bacillota</taxon>
        <taxon>Tissierellia</taxon>
        <taxon>Tissierellales</taxon>
        <taxon>Peptoniphilaceae</taxon>
        <taxon>Anaerococcus</taxon>
    </lineage>
</organism>
<reference evidence="1 2" key="1">
    <citation type="journal article" date="2025" name="Anaerobe">
        <title>Description of Anaerococcus kampingiae sp. nov., Anaerococcus groningensis sp. nov., Anaerococcus martiniensis sp. nov., and Anaerococcus cruorum sp. nov., isolated from human clinical specimens.</title>
        <authorList>
            <person name="Boiten K.E."/>
            <person name="Meijer J."/>
            <person name="van Wezel E.M."/>
            <person name="Veloo A.C.M."/>
        </authorList>
    </citation>
    <scope>NUCLEOTIDE SEQUENCE [LARGE SCALE GENOMIC DNA]</scope>
    <source>
        <strain evidence="1 2">ENR0874</strain>
    </source>
</reference>
<evidence type="ECO:0000313" key="1">
    <source>
        <dbReference type="EMBL" id="MFO3666813.1"/>
    </source>
</evidence>
<dbReference type="EMBL" id="JBGMEF010000016">
    <property type="protein sequence ID" value="MFO3666813.1"/>
    <property type="molecule type" value="Genomic_DNA"/>
</dbReference>
<comment type="caution">
    <text evidence="1">The sequence shown here is derived from an EMBL/GenBank/DDBJ whole genome shotgun (WGS) entry which is preliminary data.</text>
</comment>
<protein>
    <submittedName>
        <fullName evidence="1">DUF4256 domain-containing protein</fullName>
    </submittedName>
</protein>
<proteinExistence type="predicted"/>
<gene>
    <name evidence="1" type="ORF">ACCQ42_03405</name>
</gene>
<dbReference type="InterPro" id="IPR025352">
    <property type="entry name" value="DUF4256"/>
</dbReference>
<dbReference type="RefSeq" id="WP_106461563.1">
    <property type="nucleotide sequence ID" value="NZ_JBGMEF010000016.1"/>
</dbReference>
<accession>A0ABW9MBX6</accession>
<name>A0ABW9MBX6_9FIRM</name>
<sequence>MEKFDKKFLQKLEERFKANMHRHKHIKWDFVQSSLMSNEDLYEAVFQMDQTGGEPDLVDLEVFRGLVYVDMAKESPEGRRNLCYDKKAREERKKNPPTSSALEEAEKMGLRLIKEEEYYAIQDLEDLDTKTSSWIDTPDAIRELDGALFCSKKYDRTFTYHNGADSYYQSRGFRACVKI</sequence>
<keyword evidence="2" id="KW-1185">Reference proteome</keyword>
<evidence type="ECO:0000313" key="2">
    <source>
        <dbReference type="Proteomes" id="UP001637994"/>
    </source>
</evidence>